<gene>
    <name evidence="4" type="ORF">A3A71_01185</name>
</gene>
<evidence type="ECO:0000256" key="2">
    <source>
        <dbReference type="ARBA" id="ARBA00022679"/>
    </source>
</evidence>
<dbReference type="InterPro" id="IPR015424">
    <property type="entry name" value="PyrdxlP-dep_Trfase"/>
</dbReference>
<dbReference type="Proteomes" id="UP000177481">
    <property type="component" value="Unassembled WGS sequence"/>
</dbReference>
<dbReference type="SUPFAM" id="SSF53383">
    <property type="entry name" value="PLP-dependent transferases"/>
    <property type="match status" value="1"/>
</dbReference>
<dbReference type="EMBL" id="MEZX01000002">
    <property type="protein sequence ID" value="OGD64651.1"/>
    <property type="molecule type" value="Genomic_DNA"/>
</dbReference>
<organism evidence="4 5">
    <name type="scientific">Candidatus Berkelbacteria bacterium RIFCSPLOWO2_01_FULL_50_28</name>
    <dbReference type="NCBI Taxonomy" id="1797471"/>
    <lineage>
        <taxon>Bacteria</taxon>
        <taxon>Candidatus Berkelbacteria</taxon>
    </lineage>
</organism>
<comment type="cofactor">
    <cofactor evidence="1">
        <name>pyridoxal 5'-phosphate</name>
        <dbReference type="ChEBI" id="CHEBI:597326"/>
    </cofactor>
</comment>
<dbReference type="InterPro" id="IPR015422">
    <property type="entry name" value="PyrdxlP-dep_Trfase_small"/>
</dbReference>
<dbReference type="STRING" id="1797471.A3A71_01185"/>
<comment type="caution">
    <text evidence="4">The sequence shown here is derived from an EMBL/GenBank/DDBJ whole genome shotgun (WGS) entry which is preliminary data.</text>
</comment>
<dbReference type="AlphaFoldDB" id="A0A1F5EBC2"/>
<dbReference type="InterPro" id="IPR015421">
    <property type="entry name" value="PyrdxlP-dep_Trfase_major"/>
</dbReference>
<dbReference type="InterPro" id="IPR050087">
    <property type="entry name" value="AON_synthase_class-II"/>
</dbReference>
<dbReference type="Gene3D" id="3.40.640.10">
    <property type="entry name" value="Type I PLP-dependent aspartate aminotransferase-like (Major domain)"/>
    <property type="match status" value="1"/>
</dbReference>
<evidence type="ECO:0000313" key="4">
    <source>
        <dbReference type="EMBL" id="OGD64651.1"/>
    </source>
</evidence>
<evidence type="ECO:0000313" key="5">
    <source>
        <dbReference type="Proteomes" id="UP000177481"/>
    </source>
</evidence>
<evidence type="ECO:0000259" key="3">
    <source>
        <dbReference type="Pfam" id="PF00155"/>
    </source>
</evidence>
<dbReference type="GO" id="GO:0030170">
    <property type="term" value="F:pyridoxal phosphate binding"/>
    <property type="evidence" value="ECO:0007669"/>
    <property type="project" value="InterPro"/>
</dbReference>
<evidence type="ECO:0000256" key="1">
    <source>
        <dbReference type="ARBA" id="ARBA00001933"/>
    </source>
</evidence>
<accession>A0A1F5EBC2</accession>
<dbReference type="PANTHER" id="PTHR13693">
    <property type="entry name" value="CLASS II AMINOTRANSFERASE/8-AMINO-7-OXONONANOATE SYNTHASE"/>
    <property type="match status" value="1"/>
</dbReference>
<dbReference type="Gene3D" id="3.90.1150.10">
    <property type="entry name" value="Aspartate Aminotransferase, domain 1"/>
    <property type="match status" value="1"/>
</dbReference>
<sequence length="423" mass="45735">MFPDNVRIAIDGFLGALKERGLFPDPVCVDGQTTEPEILINGKRVIQFSACNYLGLATHPAVKGIAKDGIDRYGLATCASRLICGTTDSHRLLESELTKFMNSDDAAVFFMVTQANAAAITSVMGGPSSILSPSPLLDKLGIEPIRGSKEIFFDWYSHPSLVWASIEAVSKEGLRPYRHLDMADLEAKLKRSEAGLKLIVTDGLFSSVGTMAPLPNLVALSEKYEAILLVDDAHATGVLGENGRGTCELLGVEGRVDIQIGSLSKAFAGGLGGFVSGDQNLIDIIRLSGRYINTGSPTPANVQALVECVRIARDEPWRKESVLENANYLRGKLHGLGFSTLDSQAHIVPVHIGDEERAIAVSKALFEKGFLVTVFRYPAIPLGKAILRMCTMATHTKEHMDQFLCAFSEVAEDYKVPRLEAAS</sequence>
<name>A0A1F5EBC2_9BACT</name>
<feature type="domain" description="Aminotransferase class I/classII large" evidence="3">
    <location>
        <begin position="172"/>
        <end position="404"/>
    </location>
</feature>
<keyword evidence="2" id="KW-0808">Transferase</keyword>
<dbReference type="Pfam" id="PF00155">
    <property type="entry name" value="Aminotran_1_2"/>
    <property type="match status" value="1"/>
</dbReference>
<reference evidence="4 5" key="1">
    <citation type="journal article" date="2016" name="Nat. Commun.">
        <title>Thousands of microbial genomes shed light on interconnected biogeochemical processes in an aquifer system.</title>
        <authorList>
            <person name="Anantharaman K."/>
            <person name="Brown C.T."/>
            <person name="Hug L.A."/>
            <person name="Sharon I."/>
            <person name="Castelle C.J."/>
            <person name="Probst A.J."/>
            <person name="Thomas B.C."/>
            <person name="Singh A."/>
            <person name="Wilkins M.J."/>
            <person name="Karaoz U."/>
            <person name="Brodie E.L."/>
            <person name="Williams K.H."/>
            <person name="Hubbard S.S."/>
            <person name="Banfield J.F."/>
        </authorList>
    </citation>
    <scope>NUCLEOTIDE SEQUENCE [LARGE SCALE GENOMIC DNA]</scope>
</reference>
<proteinExistence type="predicted"/>
<dbReference type="InterPro" id="IPR004839">
    <property type="entry name" value="Aminotransferase_I/II_large"/>
</dbReference>
<protein>
    <recommendedName>
        <fullName evidence="3">Aminotransferase class I/classII large domain-containing protein</fullName>
    </recommendedName>
</protein>
<dbReference type="GO" id="GO:0016740">
    <property type="term" value="F:transferase activity"/>
    <property type="evidence" value="ECO:0007669"/>
    <property type="project" value="UniProtKB-KW"/>
</dbReference>